<feature type="transmembrane region" description="Helical" evidence="2">
    <location>
        <begin position="16"/>
        <end position="39"/>
    </location>
</feature>
<reference evidence="3 4" key="1">
    <citation type="submission" date="2016-02" db="EMBL/GenBank/DDBJ databases">
        <title>Band-tailed pigeon sequencing and assembly.</title>
        <authorList>
            <person name="Soares A.E."/>
            <person name="Novak B.J."/>
            <person name="Rice E.S."/>
            <person name="O'Connell B."/>
            <person name="Chang D."/>
            <person name="Weber S."/>
            <person name="Shapiro B."/>
        </authorList>
    </citation>
    <scope>NUCLEOTIDE SEQUENCE [LARGE SCALE GENOMIC DNA]</scope>
    <source>
        <strain evidence="3">BTP2013</strain>
        <tissue evidence="3">Blood</tissue>
    </source>
</reference>
<name>A0A1V4JSR2_PATFA</name>
<feature type="compositionally biased region" description="Basic residues" evidence="1">
    <location>
        <begin position="64"/>
        <end position="73"/>
    </location>
</feature>
<dbReference type="EMBL" id="LSYS01006629">
    <property type="protein sequence ID" value="OPJ74757.1"/>
    <property type="molecule type" value="Genomic_DNA"/>
</dbReference>
<gene>
    <name evidence="3" type="ORF">AV530_018295</name>
</gene>
<evidence type="ECO:0000256" key="2">
    <source>
        <dbReference type="SAM" id="Phobius"/>
    </source>
</evidence>
<protein>
    <submittedName>
        <fullName evidence="3">Uncharacterized protein</fullName>
    </submittedName>
</protein>
<evidence type="ECO:0000256" key="1">
    <source>
        <dbReference type="SAM" id="MobiDB-lite"/>
    </source>
</evidence>
<proteinExistence type="predicted"/>
<keyword evidence="4" id="KW-1185">Reference proteome</keyword>
<evidence type="ECO:0000313" key="4">
    <source>
        <dbReference type="Proteomes" id="UP000190648"/>
    </source>
</evidence>
<evidence type="ECO:0000313" key="3">
    <source>
        <dbReference type="EMBL" id="OPJ74757.1"/>
    </source>
</evidence>
<organism evidence="3 4">
    <name type="scientific">Patagioenas fasciata monilis</name>
    <dbReference type="NCBI Taxonomy" id="372326"/>
    <lineage>
        <taxon>Eukaryota</taxon>
        <taxon>Metazoa</taxon>
        <taxon>Chordata</taxon>
        <taxon>Craniata</taxon>
        <taxon>Vertebrata</taxon>
        <taxon>Euteleostomi</taxon>
        <taxon>Archelosauria</taxon>
        <taxon>Archosauria</taxon>
        <taxon>Dinosauria</taxon>
        <taxon>Saurischia</taxon>
        <taxon>Theropoda</taxon>
        <taxon>Coelurosauria</taxon>
        <taxon>Aves</taxon>
        <taxon>Neognathae</taxon>
        <taxon>Neoaves</taxon>
        <taxon>Columbimorphae</taxon>
        <taxon>Columbiformes</taxon>
        <taxon>Columbidae</taxon>
        <taxon>Patagioenas</taxon>
    </lineage>
</organism>
<feature type="region of interest" description="Disordered" evidence="1">
    <location>
        <begin position="48"/>
        <end position="73"/>
    </location>
</feature>
<dbReference type="Proteomes" id="UP000190648">
    <property type="component" value="Unassembled WGS sequence"/>
</dbReference>
<dbReference type="AlphaFoldDB" id="A0A1V4JSR2"/>
<sequence length="73" mass="8300">MSVLFLLTLAVNKINIFILFLYITFSIHPILFIACLWIFSFLKKKTLAGSGSGRLRGSGETRQTRRIPRGRSL</sequence>
<keyword evidence="2" id="KW-0812">Transmembrane</keyword>
<comment type="caution">
    <text evidence="3">The sequence shown here is derived from an EMBL/GenBank/DDBJ whole genome shotgun (WGS) entry which is preliminary data.</text>
</comment>
<keyword evidence="2" id="KW-1133">Transmembrane helix</keyword>
<keyword evidence="2" id="KW-0472">Membrane</keyword>
<accession>A0A1V4JSR2</accession>